<sequence length="178" mass="19078">MSRTEILISGYGGQGVVRLGQILGQAAVNEGLFTTMLISHGTETRGGYVRSQVVISDRFIDSPVVECPDFFCALSGVAYGRFKGLCTSESAILYDPGQVEPDDSVAARHLAVPAEAAGREQLGNELFANVIMLGALSGQLPLISTGSIVRALYERIPRFPEKNLQAFNIGWAMLADAR</sequence>
<evidence type="ECO:0000259" key="2">
    <source>
        <dbReference type="Pfam" id="PF01558"/>
    </source>
</evidence>
<dbReference type="PANTHER" id="PTHR42730">
    <property type="entry name" value="2-OXOGLUTARATE SYNTHASE SUBUNIT KORC"/>
    <property type="match status" value="1"/>
</dbReference>
<dbReference type="KEGG" id="gpi:GPICK_01150"/>
<reference evidence="3 4" key="1">
    <citation type="journal article" date="2015" name="Genome Announc.">
        <title>Complete Genome of Geobacter pickeringii G13T, a Metal-Reducing Isolate from Sedimentary Kaolin Deposits.</title>
        <authorList>
            <person name="Badalamenti J.P."/>
            <person name="Bond D.R."/>
        </authorList>
    </citation>
    <scope>NUCLEOTIDE SEQUENCE [LARGE SCALE GENOMIC DNA]</scope>
    <source>
        <strain evidence="3 4">G13</strain>
    </source>
</reference>
<dbReference type="STRING" id="345632.GPICK_01150"/>
<evidence type="ECO:0000313" key="3">
    <source>
        <dbReference type="EMBL" id="AJE02166.1"/>
    </source>
</evidence>
<evidence type="ECO:0000256" key="1">
    <source>
        <dbReference type="ARBA" id="ARBA00023002"/>
    </source>
</evidence>
<dbReference type="Gene3D" id="3.40.920.10">
    <property type="entry name" value="Pyruvate-ferredoxin oxidoreductase, PFOR, domain III"/>
    <property type="match status" value="1"/>
</dbReference>
<organism evidence="3 4">
    <name type="scientific">Geobacter pickeringii</name>
    <dbReference type="NCBI Taxonomy" id="345632"/>
    <lineage>
        <taxon>Bacteria</taxon>
        <taxon>Pseudomonadati</taxon>
        <taxon>Thermodesulfobacteriota</taxon>
        <taxon>Desulfuromonadia</taxon>
        <taxon>Geobacterales</taxon>
        <taxon>Geobacteraceae</taxon>
        <taxon>Geobacter</taxon>
    </lineage>
</organism>
<dbReference type="Pfam" id="PF01558">
    <property type="entry name" value="POR"/>
    <property type="match status" value="1"/>
</dbReference>
<evidence type="ECO:0000313" key="4">
    <source>
        <dbReference type="Proteomes" id="UP000057609"/>
    </source>
</evidence>
<dbReference type="AlphaFoldDB" id="A0A0B5BDK9"/>
<dbReference type="SUPFAM" id="SSF53323">
    <property type="entry name" value="Pyruvate-ferredoxin oxidoreductase, PFOR, domain III"/>
    <property type="match status" value="1"/>
</dbReference>
<dbReference type="RefSeq" id="WP_039739775.1">
    <property type="nucleotide sequence ID" value="NZ_CP009788.1"/>
</dbReference>
<dbReference type="OrthoDB" id="9789125at2"/>
<dbReference type="GO" id="GO:0016903">
    <property type="term" value="F:oxidoreductase activity, acting on the aldehyde or oxo group of donors"/>
    <property type="evidence" value="ECO:0007669"/>
    <property type="project" value="InterPro"/>
</dbReference>
<dbReference type="InterPro" id="IPR002869">
    <property type="entry name" value="Pyrv_flavodox_OxRed_cen"/>
</dbReference>
<keyword evidence="1" id="KW-0560">Oxidoreductase</keyword>
<feature type="domain" description="Pyruvate/ketoisovalerate oxidoreductase catalytic" evidence="2">
    <location>
        <begin position="12"/>
        <end position="170"/>
    </location>
</feature>
<gene>
    <name evidence="3" type="ORF">GPICK_01150</name>
</gene>
<name>A0A0B5BDK9_9BACT</name>
<dbReference type="Proteomes" id="UP000057609">
    <property type="component" value="Chromosome"/>
</dbReference>
<keyword evidence="4" id="KW-1185">Reference proteome</keyword>
<accession>A0A0B5BDK9</accession>
<dbReference type="HOGENOM" id="CLU_087284_0_0_7"/>
<dbReference type="EMBL" id="CP009788">
    <property type="protein sequence ID" value="AJE02166.1"/>
    <property type="molecule type" value="Genomic_DNA"/>
</dbReference>
<protein>
    <submittedName>
        <fullName evidence="3">2-oxoglutarate ferredoxin oxidoreductase subunit gamma</fullName>
    </submittedName>
</protein>
<dbReference type="PANTHER" id="PTHR42730:SF1">
    <property type="entry name" value="2-OXOGLUTARATE SYNTHASE SUBUNIT KORC"/>
    <property type="match status" value="1"/>
</dbReference>
<dbReference type="InterPro" id="IPR052554">
    <property type="entry name" value="2-oxoglutarate_synth_KorC"/>
</dbReference>
<dbReference type="InterPro" id="IPR019752">
    <property type="entry name" value="Pyrv/ketoisovalerate_OxRed_cat"/>
</dbReference>
<proteinExistence type="predicted"/>